<evidence type="ECO:0000256" key="3">
    <source>
        <dbReference type="ARBA" id="ARBA00022598"/>
    </source>
</evidence>
<dbReference type="Proteomes" id="UP000076088">
    <property type="component" value="Plasmid unnamed1"/>
</dbReference>
<keyword evidence="6" id="KW-0007">Acetylation</keyword>
<dbReference type="PANTHER" id="PTHR24095:SF14">
    <property type="entry name" value="ACETYL-COENZYME A SYNTHETASE 1"/>
    <property type="match status" value="1"/>
</dbReference>
<keyword evidence="5" id="KW-0067">ATP-binding</keyword>
<evidence type="ECO:0000259" key="9">
    <source>
        <dbReference type="Pfam" id="PF16177"/>
    </source>
</evidence>
<dbReference type="GO" id="GO:0005524">
    <property type="term" value="F:ATP binding"/>
    <property type="evidence" value="ECO:0007669"/>
    <property type="project" value="UniProtKB-KW"/>
</dbReference>
<evidence type="ECO:0000313" key="10">
    <source>
        <dbReference type="EMBL" id="AMU92596.1"/>
    </source>
</evidence>
<feature type="domain" description="AMP-binding enzyme C-terminal" evidence="8">
    <location>
        <begin position="553"/>
        <end position="628"/>
    </location>
</feature>
<evidence type="ECO:0000256" key="1">
    <source>
        <dbReference type="ARBA" id="ARBA00006432"/>
    </source>
</evidence>
<comment type="similarity">
    <text evidence="1">Belongs to the ATP-dependent AMP-binding enzyme family.</text>
</comment>
<protein>
    <recommendedName>
        <fullName evidence="2">acetate--CoA ligase</fullName>
        <ecNumber evidence="2">6.2.1.1</ecNumber>
    </recommendedName>
</protein>
<feature type="domain" description="AMP-dependent synthetase/ligase" evidence="7">
    <location>
        <begin position="123"/>
        <end position="499"/>
    </location>
</feature>
<dbReference type="InterPro" id="IPR032387">
    <property type="entry name" value="ACAS_N"/>
</dbReference>
<evidence type="ECO:0000256" key="5">
    <source>
        <dbReference type="ARBA" id="ARBA00022840"/>
    </source>
</evidence>
<organism evidence="10 11">
    <name type="scientific">Sphingopyxis macrogoltabida</name>
    <name type="common">Sphingomonas macrogoltabidus</name>
    <dbReference type="NCBI Taxonomy" id="33050"/>
    <lineage>
        <taxon>Bacteria</taxon>
        <taxon>Pseudomonadati</taxon>
        <taxon>Pseudomonadota</taxon>
        <taxon>Alphaproteobacteria</taxon>
        <taxon>Sphingomonadales</taxon>
        <taxon>Sphingomonadaceae</taxon>
        <taxon>Sphingopyxis</taxon>
    </lineage>
</organism>
<dbReference type="Pfam" id="PF00501">
    <property type="entry name" value="AMP-binding"/>
    <property type="match status" value="1"/>
</dbReference>
<dbReference type="Gene3D" id="3.40.50.12780">
    <property type="entry name" value="N-terminal domain of ligase-like"/>
    <property type="match status" value="1"/>
</dbReference>
<dbReference type="AlphaFoldDB" id="A0AAC9AZR9"/>
<evidence type="ECO:0000259" key="8">
    <source>
        <dbReference type="Pfam" id="PF13193"/>
    </source>
</evidence>
<evidence type="ECO:0000256" key="6">
    <source>
        <dbReference type="ARBA" id="ARBA00022990"/>
    </source>
</evidence>
<evidence type="ECO:0000256" key="2">
    <source>
        <dbReference type="ARBA" id="ARBA00013275"/>
    </source>
</evidence>
<dbReference type="InterPro" id="IPR025110">
    <property type="entry name" value="AMP-bd_C"/>
</dbReference>
<accession>A0AAC9AZR9</accession>
<keyword evidence="3" id="KW-0436">Ligase</keyword>
<reference evidence="11" key="1">
    <citation type="submission" date="2015-11" db="EMBL/GenBank/DDBJ databases">
        <title>Complete genome sequence of a polyethylene-glycol degrader Sphingopyxis macrogoltabida 203N (NBRC 111659).</title>
        <authorList>
            <person name="Yoshiyuki O."/>
            <person name="Shouta N."/>
            <person name="Nagata Y."/>
            <person name="Numata M."/>
            <person name="Tsuchikane K."/>
            <person name="Hosoyama A."/>
            <person name="Yamazoe A."/>
            <person name="Tsuda M."/>
            <person name="Fujita N."/>
            <person name="Kawai F."/>
        </authorList>
    </citation>
    <scope>NUCLEOTIDE SEQUENCE [LARGE SCALE GENOMIC DNA]</scope>
    <source>
        <strain evidence="11">203N</strain>
        <plasmid evidence="11">unnamed1</plasmid>
    </source>
</reference>
<keyword evidence="10" id="KW-0614">Plasmid</keyword>
<dbReference type="GO" id="GO:0006085">
    <property type="term" value="P:acetyl-CoA biosynthetic process"/>
    <property type="evidence" value="ECO:0007669"/>
    <property type="project" value="TreeGrafter"/>
</dbReference>
<dbReference type="InterPro" id="IPR020845">
    <property type="entry name" value="AMP-binding_CS"/>
</dbReference>
<reference evidence="10 11" key="2">
    <citation type="journal article" date="2016" name="Genome Announc.">
        <title>Complete Genome Sequence of Sphingopyxis macrogoltabida Strain 203N (NBRC 111659), a Polyethylene Glycol Degrader.</title>
        <authorList>
            <person name="Ohtsubo Y."/>
            <person name="Nonoyama S."/>
            <person name="Nagata Y."/>
            <person name="Numata M."/>
            <person name="Tsuchikane K."/>
            <person name="Hosoyama A."/>
            <person name="Yamazoe A."/>
            <person name="Tsuda M."/>
            <person name="Fujita N."/>
            <person name="Kawai F."/>
        </authorList>
    </citation>
    <scope>NUCLEOTIDE SEQUENCE [LARGE SCALE GENOMIC DNA]</scope>
    <source>
        <strain evidence="10 11">203N</strain>
    </source>
</reference>
<dbReference type="PANTHER" id="PTHR24095">
    <property type="entry name" value="ACETYL-COENZYME A SYNTHETASE"/>
    <property type="match status" value="1"/>
</dbReference>
<geneLocation type="plasmid" evidence="10 11">
    <name>unnamed1</name>
</geneLocation>
<gene>
    <name evidence="10" type="ORF">ATM17_30520</name>
</gene>
<dbReference type="InterPro" id="IPR042099">
    <property type="entry name" value="ANL_N_sf"/>
</dbReference>
<dbReference type="KEGG" id="smaz:LH19_26530"/>
<dbReference type="InterPro" id="IPR045851">
    <property type="entry name" value="AMP-bd_C_sf"/>
</dbReference>
<proteinExistence type="inferred from homology"/>
<dbReference type="EMBL" id="CP013345">
    <property type="protein sequence ID" value="AMU92596.1"/>
    <property type="molecule type" value="Genomic_DNA"/>
</dbReference>
<sequence>MNHVGEAPPSENHAKRFAGEEGAVWHPAPEIQQSSHLWQIMDLLDLESVEELHRFALANPERYYRTLIKHLGLTFSCPFDQLCDDSRGAPFPSWFPGGKLNIVDTCLRSDGEGGNGPAIVTVFESGQATASVSRSDFRQLTAQLASRLVATGIAPGDCVGLFLPMTIEAAVAFFACAWVGAIAVPCFSGYGPESLATRLKDCKAKLLVVASGFHRKGKWIEMADTARAALSMVACPPDVICVADPERAGTLPSNWRDWEVEIAAGALADPVDPVQTDPNHPLLLMYTSGTTGQPKGIVHSHAGFLLKCTADFALAFNVKAADRFAWATDLGWIVGPQMIVANAALGATSIFFVGALDSPDQEQMWRFCEQQEVTILGISPSAVRAMGAAEPTGPTERHDLSRLHSFISTGEAWDERSWRWLFEKVGMKRRPIVNYSGGTEIGGGILAAYAVLPMRECAFSGPVIGMGAEIIYNDTAAGAEPIGELVVTQPWPGMTHGFWGNDDARYLETYWSTFPGVWHHGDLATRDSSGWWYIRGRSDDTIKTSGRRVGPAEIENVLLLHSSVVEAAVVGAPDALKGQKIIAFIIAADGAEQSSGALSALVRARLGASMVPSEIYFIGSLPKTRNGKIVRRALAAAYAGEDAGDVSALANFDVIREVARARLR</sequence>
<keyword evidence="11" id="KW-1185">Reference proteome</keyword>
<keyword evidence="4" id="KW-0547">Nucleotide-binding</keyword>
<dbReference type="SUPFAM" id="SSF56801">
    <property type="entry name" value="Acetyl-CoA synthetase-like"/>
    <property type="match status" value="1"/>
</dbReference>
<evidence type="ECO:0000259" key="7">
    <source>
        <dbReference type="Pfam" id="PF00501"/>
    </source>
</evidence>
<feature type="domain" description="Acetyl-coenzyme A synthetase N-terminal" evidence="9">
    <location>
        <begin position="50"/>
        <end position="106"/>
    </location>
</feature>
<name>A0AAC9AZR9_SPHMC</name>
<dbReference type="Pfam" id="PF13193">
    <property type="entry name" value="AMP-binding_C"/>
    <property type="match status" value="1"/>
</dbReference>
<dbReference type="Pfam" id="PF16177">
    <property type="entry name" value="ACAS_N"/>
    <property type="match status" value="1"/>
</dbReference>
<evidence type="ECO:0000256" key="4">
    <source>
        <dbReference type="ARBA" id="ARBA00022741"/>
    </source>
</evidence>
<dbReference type="Gene3D" id="3.30.300.30">
    <property type="match status" value="1"/>
</dbReference>
<evidence type="ECO:0000313" key="11">
    <source>
        <dbReference type="Proteomes" id="UP000076088"/>
    </source>
</evidence>
<dbReference type="GO" id="GO:0003987">
    <property type="term" value="F:acetate-CoA ligase activity"/>
    <property type="evidence" value="ECO:0007669"/>
    <property type="project" value="UniProtKB-EC"/>
</dbReference>
<dbReference type="InterPro" id="IPR000873">
    <property type="entry name" value="AMP-dep_synth/lig_dom"/>
</dbReference>
<dbReference type="PROSITE" id="PS00455">
    <property type="entry name" value="AMP_BINDING"/>
    <property type="match status" value="1"/>
</dbReference>
<dbReference type="EC" id="6.2.1.1" evidence="2"/>